<evidence type="ECO:0000259" key="22">
    <source>
        <dbReference type="Pfam" id="PF03522"/>
    </source>
</evidence>
<gene>
    <name evidence="25" type="ORF">DAT39_005901</name>
</gene>
<dbReference type="GO" id="GO:0005886">
    <property type="term" value="C:plasma membrane"/>
    <property type="evidence" value="ECO:0007669"/>
    <property type="project" value="UniProtKB-SubCell"/>
</dbReference>
<evidence type="ECO:0000256" key="7">
    <source>
        <dbReference type="ARBA" id="ARBA00022692"/>
    </source>
</evidence>
<keyword evidence="15" id="KW-0868">Chloride</keyword>
<comment type="subcellular location">
    <subcellularLocation>
        <location evidence="1">Cell membrane</location>
        <topology evidence="1">Multi-pass membrane protein</topology>
    </subcellularLocation>
</comment>
<keyword evidence="9" id="KW-0769">Symport</keyword>
<feature type="domain" description="Amino acid permease/ SLC12A" evidence="21">
    <location>
        <begin position="378"/>
        <end position="679"/>
    </location>
</feature>
<dbReference type="InterPro" id="IPR018491">
    <property type="entry name" value="SLC12_C"/>
</dbReference>
<dbReference type="GO" id="GO:0046330">
    <property type="term" value="P:positive regulation of JNK cascade"/>
    <property type="evidence" value="ECO:0007669"/>
    <property type="project" value="TreeGrafter"/>
</dbReference>
<keyword evidence="12" id="KW-0406">Ion transport</keyword>
<feature type="domain" description="Amino acid permease/ SLC12A" evidence="21">
    <location>
        <begin position="112"/>
        <end position="274"/>
    </location>
</feature>
<keyword evidence="8" id="KW-0677">Repeat</keyword>
<evidence type="ECO:0000256" key="2">
    <source>
        <dbReference type="ARBA" id="ARBA00022448"/>
    </source>
</evidence>
<evidence type="ECO:0000256" key="13">
    <source>
        <dbReference type="ARBA" id="ARBA00023136"/>
    </source>
</evidence>
<feature type="region of interest" description="Disordered" evidence="19">
    <location>
        <begin position="1834"/>
        <end position="1856"/>
    </location>
</feature>
<dbReference type="InterPro" id="IPR036322">
    <property type="entry name" value="WD40_repeat_dom_sf"/>
</dbReference>
<dbReference type="InterPro" id="IPR001680">
    <property type="entry name" value="WD40_rpt"/>
</dbReference>
<dbReference type="GO" id="GO:0005737">
    <property type="term" value="C:cytoplasm"/>
    <property type="evidence" value="ECO:0007669"/>
    <property type="project" value="TreeGrafter"/>
</dbReference>
<evidence type="ECO:0000256" key="6">
    <source>
        <dbReference type="ARBA" id="ARBA00022574"/>
    </source>
</evidence>
<keyword evidence="7 20" id="KW-0812">Transmembrane</keyword>
<evidence type="ECO:0000256" key="8">
    <source>
        <dbReference type="ARBA" id="ARBA00022737"/>
    </source>
</evidence>
<feature type="compositionally biased region" description="Low complexity" evidence="19">
    <location>
        <begin position="2068"/>
        <end position="2078"/>
    </location>
</feature>
<accession>A0A8J4UQI9</accession>
<dbReference type="PANTHER" id="PTHR44813">
    <property type="entry name" value="MITOGEN-ACTIVATED PROTEIN KINASE-BINDING PROTEIN 1"/>
    <property type="match status" value="1"/>
</dbReference>
<keyword evidence="26" id="KW-1185">Reference proteome</keyword>
<dbReference type="InterPro" id="IPR055292">
    <property type="entry name" value="MABP1"/>
</dbReference>
<organism evidence="25 26">
    <name type="scientific">Clarias magur</name>
    <name type="common">Asian catfish</name>
    <name type="synonym">Macropteronotus magur</name>
    <dbReference type="NCBI Taxonomy" id="1594786"/>
    <lineage>
        <taxon>Eukaryota</taxon>
        <taxon>Metazoa</taxon>
        <taxon>Chordata</taxon>
        <taxon>Craniata</taxon>
        <taxon>Vertebrata</taxon>
        <taxon>Euteleostomi</taxon>
        <taxon>Actinopterygii</taxon>
        <taxon>Neopterygii</taxon>
        <taxon>Teleostei</taxon>
        <taxon>Ostariophysi</taxon>
        <taxon>Siluriformes</taxon>
        <taxon>Clariidae</taxon>
        <taxon>Clarias</taxon>
    </lineage>
</organism>
<feature type="transmembrane region" description="Helical" evidence="20">
    <location>
        <begin position="256"/>
        <end position="275"/>
    </location>
</feature>
<dbReference type="SMART" id="SM00320">
    <property type="entry name" value="WD40"/>
    <property type="match status" value="12"/>
</dbReference>
<dbReference type="InterPro" id="IPR015943">
    <property type="entry name" value="WD40/YVTN_repeat-like_dom_sf"/>
</dbReference>
<feature type="domain" description="SLC12A transporter C-terminal" evidence="22">
    <location>
        <begin position="823"/>
        <end position="952"/>
    </location>
</feature>
<reference evidence="25" key="1">
    <citation type="submission" date="2020-07" db="EMBL/GenBank/DDBJ databases">
        <title>Clarias magur genome sequencing, assembly and annotation.</title>
        <authorList>
            <person name="Kushwaha B."/>
            <person name="Kumar R."/>
            <person name="Das P."/>
            <person name="Joshi C.G."/>
            <person name="Kumar D."/>
            <person name="Nagpure N.S."/>
            <person name="Pandey M."/>
            <person name="Agarwal S."/>
            <person name="Srivastava S."/>
            <person name="Singh M."/>
            <person name="Sahoo L."/>
            <person name="Jayasankar P."/>
            <person name="Meher P.K."/>
            <person name="Koringa P.G."/>
            <person name="Iquebal M.A."/>
            <person name="Das S.P."/>
            <person name="Bit A."/>
            <person name="Patnaik S."/>
            <person name="Patel N."/>
            <person name="Shah T.M."/>
            <person name="Hinsu A."/>
            <person name="Jena J.K."/>
        </authorList>
    </citation>
    <scope>NUCLEOTIDE SEQUENCE</scope>
    <source>
        <strain evidence="25">CIFAMagur01</strain>
        <tissue evidence="25">Testis</tissue>
    </source>
</reference>
<dbReference type="Pfam" id="PF24782">
    <property type="entry name" value="WD40_MABP1-WDR62_2nd"/>
    <property type="match status" value="1"/>
</dbReference>
<keyword evidence="10" id="KW-0630">Potassium</keyword>
<dbReference type="Pfam" id="PF03522">
    <property type="entry name" value="SLC12"/>
    <property type="match status" value="2"/>
</dbReference>
<dbReference type="PANTHER" id="PTHR44813:SF1">
    <property type="entry name" value="MITOGEN-ACTIVATED PROTEIN KINASE-BINDING PROTEIN 1"/>
    <property type="match status" value="1"/>
</dbReference>
<evidence type="ECO:0000256" key="5">
    <source>
        <dbReference type="ARBA" id="ARBA00022553"/>
    </source>
</evidence>
<evidence type="ECO:0000256" key="20">
    <source>
        <dbReference type="SAM" id="Phobius"/>
    </source>
</evidence>
<evidence type="ECO:0000256" key="10">
    <source>
        <dbReference type="ARBA" id="ARBA00022958"/>
    </source>
</evidence>
<feature type="domain" description="MABP1/WDR62 first WD40" evidence="23">
    <location>
        <begin position="1127"/>
        <end position="1448"/>
    </location>
</feature>
<dbReference type="SUPFAM" id="SSF50998">
    <property type="entry name" value="Quinoprotein alcohol dehydrogenase-like"/>
    <property type="match status" value="1"/>
</dbReference>
<feature type="compositionally biased region" description="Polar residues" evidence="19">
    <location>
        <begin position="2162"/>
        <end position="2173"/>
    </location>
</feature>
<dbReference type="OrthoDB" id="6154712at2759"/>
<evidence type="ECO:0000256" key="12">
    <source>
        <dbReference type="ARBA" id="ARBA00023065"/>
    </source>
</evidence>
<keyword evidence="3" id="KW-1003">Cell membrane</keyword>
<feature type="region of interest" description="Disordered" evidence="19">
    <location>
        <begin position="2037"/>
        <end position="2089"/>
    </location>
</feature>
<dbReference type="Gene3D" id="2.130.10.10">
    <property type="entry name" value="YVTN repeat-like/Quinoprotein amine dehydrogenase"/>
    <property type="match status" value="4"/>
</dbReference>
<protein>
    <submittedName>
        <fullName evidence="25">Solute carrier family 12 member 7-like</fullName>
    </submittedName>
</protein>
<dbReference type="InterPro" id="IPR004841">
    <property type="entry name" value="AA-permease/SLC12A_dom"/>
</dbReference>
<evidence type="ECO:0000256" key="9">
    <source>
        <dbReference type="ARBA" id="ARBA00022847"/>
    </source>
</evidence>
<feature type="transmembrane region" description="Helical" evidence="20">
    <location>
        <begin position="440"/>
        <end position="466"/>
    </location>
</feature>
<feature type="transmembrane region" description="Helical" evidence="20">
    <location>
        <begin position="230"/>
        <end position="249"/>
    </location>
</feature>
<feature type="transmembrane region" description="Helical" evidence="20">
    <location>
        <begin position="185"/>
        <end position="218"/>
    </location>
</feature>
<evidence type="ECO:0000256" key="4">
    <source>
        <dbReference type="ARBA" id="ARBA00022538"/>
    </source>
</evidence>
<keyword evidence="13 20" id="KW-0472">Membrane</keyword>
<keyword evidence="6 18" id="KW-0853">WD repeat</keyword>
<sequence>MDGKGRDELGGASYSVAEITWVLSGTGVSDETPGEDSPFLSVPDYDRSCDGKNMALFEEEMDSTPMVSALLNKLANYTNLPQGVVDHEKAESEDGVKRVTVKGPQMGTFIGVYLPCVQNILGVVLFLRLTWIVGTAGILGSFAIVFMCCACTLLTAISMSAIATNGMVPAGGSYYMISRALGPEFGGAVGLCFYLGTTFAGSMYILGTIEILLMYIVPNGLSYNEQLNHMRVYGTCCLALMALVVFVGVRYVNKLALVFLSCVILSIMAIYAGVIRTVISPPDFKICLLGNRTLQNMNFDKCLKTEVINNITNTTDLWNLFCHSSSLNATCDEYFTQNNLTEIMGIPGLLSGVITDNLWGLYGSEGRLVETKNQMSFSAENIKDPVDKLPANLPYIYNDITTFFTMMVGIYFPSVTGIMAGSNRSGDLRDAQRSIPIGTIMAIITTSIIYISCVVLFGACMEGVLLRDKFGFSVKQSPVIGTLAWPSPWLIVIGSFFSCCGAGLQSLTGAPRLLHAIAHDGLIPFLQVFGHSKSNGEPTWALLLTVGICEIGILIASVDNVAPILSMFFLMCYLFVNLACAVQTLLRTPNWRPRFKFYHWSLSVLGMTLCISLMFVSSWYYALVAMLLAGCIYKYIEYRGAEKEWGDGIRGLSLNAAQYALIKLEDTPPHTKNWRPQLLVLLSLDSDLAVKHPRLLSFTSQLKAGKGLTIVSSVLQGSYISRSSDAKSAETNVKASMSAEKTKGFCHIVVCSNLRDGFSNLIQSAGLGGMKHNAVLMAWPSNWRQAEDATSWKNFIETVRETTAAHQALLVAKNSDMFPSNTERLTEGTIDVWWIVHDGGLLMLLPFLLRQHKVWKKCKMRIFTVAHLDDNSIQMKKDLQVFMYQLRLNAEVEVVEMHEGDISAFTYERTLVMEQRSQMLKQMQLSKTEREREIQSIADESRSSIKRRNTKDLSPNTLQVPGMEVLEHEAHVFPERNSKGHGSDQERNSPDSHHVHMTWTKEKFVAERNRHREANAGIRDIFNMKPERFECEISVNANPYGHLKRFYTIREQRRTEATLLALCLAMAEGASISSGLNQSSFISRVKKTNNGSVSVNVRRNSRQSHKKDIYSRVVLEKVLGITTTSNSGLACDPNTGTVAYPAGCVIVLLNPKTTKQSHIFNTSRKTFSSLAFSQNGKYLVTGESGHMPCVRVWDVAECTQVAEVQCHKYGVACVAFSTNSSYIVSVGFQHDRTVNVWEWKKGTVIASNKVSSRVLAVSFSEDSSYFVTAGNRHVKFWYLDASKERHVNSTVPLIGRSGLLGEHQNSEFCDLACGRGTMSSSTYCITHTGLLCQFNSNRQLDLWVDLKTSSARCLSVSEAFIFCGCADGIVRVFSPQNLHYITTLHRPHYLGVDVSQGMLPQPEAEYPDTLALAHDPVTSLLMCVYNDHSVYGWDIHDLKNVEKVYSSLYHSACVWSVETYPELEASALLPGSFLTCSSDNTIRLWNSDFQQSHNQSSNLSSQNLVKIVYVDNNAGHLKIPPDKADGNQDGKFGIRVLAISPDGQHLATGDRSGNLRVYGLKFMDELLRIEAHDSEILCLAYSPTETGVHLLASAGRDRLIHLFNMDKSYGLIQTVYDHSASVTAMKFTGVGSKVSMVSCGADKSIYFRSAEKTSQELLFSRSHHVVEKSTLYDMDLDATLSHTAIACQDRNIRVYNVKSGKMKKCFKGSLTDGPVLKVQLDPSGMFLATSCSDKSICVFDYETGECVATLFGHSELVTGMKFSPDCKHLITVCGDSCVFVWRLCPQMTNLMRKRLAERKRRAGMRNLNRVACKQQTIRRETYISVPCSAVAQPKEGETNSLLEEKEDPDDPKTPARVDTTAENLDIIMPQTNGRLPMWARRLGAGVGSNSSVDPERVPHYQPQGRWAAHADPFAIRSVLETRSLQLPLSDTPRQAGDNEDICVEDKEGQEVDFHPQSLDSLLDEEEVGGDIDEEETERVSEQFSSVLQDTDLQYFSPNLSSSKINDYAVYPANSTALSTIGEGEFDVKALCEDVEIDPEEEELSPDSACSAESDPAHSDQAHDQDTDSLSQASSMGSSGVEEEEDEEPANLLPQHYDTVAVGNNEKFNTDLRNLQPSNENFLNPRLSLSTRFLSRFQSRIRGTVSGSSSMCRPGVRLPSIPDESSSSIRGTEDNSQVIRKTYNSDAMRCDEMKSGEALISQKDDNGDPGIFVPKPDKMTFDNPKSTCLSDMDIASAKTESTAEKIIVSSEQGNNNGSEGLWNTLLCNKDLKVMEDGKENLPPQRALASKTHSQIPPLTPANPALHNLTACTTILHLDPSSPLPSGALKSQVEPINSLCRQDTVSPTEMMLLEKESQRRMPKMSHILPSGLLKTPVKDSSLVAPGKNLENTPSLAQCNTAKSAIPEHSLDEPNPVVADEIINLQECKEIVNVLQQTMQKAASVYSK</sequence>
<proteinExistence type="inferred from homology"/>
<evidence type="ECO:0000256" key="18">
    <source>
        <dbReference type="PROSITE-ProRule" id="PRU00221"/>
    </source>
</evidence>
<dbReference type="FunFam" id="2.130.10.10:FF:000046">
    <property type="entry name" value="WD repeat-containing protein 62 isoform 1"/>
    <property type="match status" value="1"/>
</dbReference>
<dbReference type="Pfam" id="PF24780">
    <property type="entry name" value="WD40_MABP1-WDR62_1st"/>
    <property type="match status" value="1"/>
</dbReference>
<feature type="transmembrane region" description="Helical" evidence="20">
    <location>
        <begin position="486"/>
        <end position="504"/>
    </location>
</feature>
<dbReference type="PROSITE" id="PS50294">
    <property type="entry name" value="WD_REPEATS_REGION"/>
    <property type="match status" value="1"/>
</dbReference>
<evidence type="ECO:0000259" key="23">
    <source>
        <dbReference type="Pfam" id="PF24780"/>
    </source>
</evidence>
<feature type="region of interest" description="Disordered" evidence="19">
    <location>
        <begin position="2199"/>
        <end position="2222"/>
    </location>
</feature>
<evidence type="ECO:0000313" key="26">
    <source>
        <dbReference type="Proteomes" id="UP000727407"/>
    </source>
</evidence>
<feature type="repeat" description="WD" evidence="18">
    <location>
        <begin position="1750"/>
        <end position="1783"/>
    </location>
</feature>
<dbReference type="Gene3D" id="1.20.1740.10">
    <property type="entry name" value="Amino acid/polyamine transporter I"/>
    <property type="match status" value="1"/>
</dbReference>
<dbReference type="InterPro" id="IPR056161">
    <property type="entry name" value="WD40_MABP1-WDR62_1st"/>
</dbReference>
<keyword evidence="4" id="KW-0633">Potassium transport</keyword>
<feature type="region of interest" description="Disordered" evidence="19">
    <location>
        <begin position="973"/>
        <end position="994"/>
    </location>
</feature>
<name>A0A8J4UQI9_CLAMG</name>
<evidence type="ECO:0000256" key="1">
    <source>
        <dbReference type="ARBA" id="ARBA00004651"/>
    </source>
</evidence>
<dbReference type="Proteomes" id="UP000727407">
    <property type="component" value="Unassembled WGS sequence"/>
</dbReference>
<evidence type="ECO:0000256" key="14">
    <source>
        <dbReference type="ARBA" id="ARBA00023180"/>
    </source>
</evidence>
<dbReference type="Pfam" id="PF00324">
    <property type="entry name" value="AA_permease"/>
    <property type="match status" value="2"/>
</dbReference>
<dbReference type="PRINTS" id="PR01081">
    <property type="entry name" value="KCLTRNSPORT"/>
</dbReference>
<keyword evidence="5" id="KW-0597">Phosphoprotein</keyword>
<dbReference type="InterPro" id="IPR011047">
    <property type="entry name" value="Quinoprotein_ADH-like_sf"/>
</dbReference>
<dbReference type="InterPro" id="IPR056162">
    <property type="entry name" value="WD40_MABP1-WDR62_2nd"/>
</dbReference>
<feature type="transmembrane region" description="Helical" evidence="20">
    <location>
        <begin position="564"/>
        <end position="586"/>
    </location>
</feature>
<comment type="catalytic activity">
    <reaction evidence="17">
        <text>K(+)(in) + chloride(in) = K(+)(out) + chloride(out)</text>
        <dbReference type="Rhea" id="RHEA:72427"/>
        <dbReference type="ChEBI" id="CHEBI:17996"/>
        <dbReference type="ChEBI" id="CHEBI:29103"/>
    </reaction>
</comment>
<feature type="domain" description="MABP1/WDR62 second WD40" evidence="24">
    <location>
        <begin position="1454"/>
        <end position="1783"/>
    </location>
</feature>
<dbReference type="InterPro" id="IPR000076">
    <property type="entry name" value="KCL_cotranspt"/>
</dbReference>
<feature type="transmembrane region" description="Helical" evidence="20">
    <location>
        <begin position="598"/>
        <end position="622"/>
    </location>
</feature>
<dbReference type="NCBIfam" id="TIGR00930">
    <property type="entry name" value="2a30"/>
    <property type="match status" value="1"/>
</dbReference>
<feature type="transmembrane region" description="Helical" evidence="20">
    <location>
        <begin position="540"/>
        <end position="558"/>
    </location>
</feature>
<feature type="non-terminal residue" evidence="25">
    <location>
        <position position="2445"/>
    </location>
</feature>
<evidence type="ECO:0000259" key="24">
    <source>
        <dbReference type="Pfam" id="PF24782"/>
    </source>
</evidence>
<comment type="caution">
    <text evidence="25">The sequence shown here is derived from an EMBL/GenBank/DDBJ whole genome shotgun (WGS) entry which is preliminary data.</text>
</comment>
<feature type="transmembrane region" description="Helical" evidence="20">
    <location>
        <begin position="400"/>
        <end position="420"/>
    </location>
</feature>
<keyword evidence="11 20" id="KW-1133">Transmembrane helix</keyword>
<dbReference type="EMBL" id="QNUK01000058">
    <property type="protein sequence ID" value="KAF5904392.1"/>
    <property type="molecule type" value="Genomic_DNA"/>
</dbReference>
<feature type="domain" description="SLC12A transporter C-terminal" evidence="22">
    <location>
        <begin position="693"/>
        <end position="811"/>
    </location>
</feature>
<evidence type="ECO:0000256" key="19">
    <source>
        <dbReference type="SAM" id="MobiDB-lite"/>
    </source>
</evidence>
<feature type="compositionally biased region" description="Basic and acidic residues" evidence="19">
    <location>
        <begin position="2054"/>
        <end position="2065"/>
    </location>
</feature>
<evidence type="ECO:0000256" key="3">
    <source>
        <dbReference type="ARBA" id="ARBA00022475"/>
    </source>
</evidence>
<feature type="region of interest" description="Disordered" evidence="19">
    <location>
        <begin position="2144"/>
        <end position="2173"/>
    </location>
</feature>
<keyword evidence="2" id="KW-0813">Transport</keyword>
<dbReference type="GO" id="GO:0043124">
    <property type="term" value="P:negative regulation of canonical NF-kappaB signal transduction"/>
    <property type="evidence" value="ECO:0007669"/>
    <property type="project" value="TreeGrafter"/>
</dbReference>
<dbReference type="PROSITE" id="PS50082">
    <property type="entry name" value="WD_REPEATS_2"/>
    <property type="match status" value="1"/>
</dbReference>
<keyword evidence="14" id="KW-0325">Glycoprotein</keyword>
<dbReference type="SUPFAM" id="SSF50978">
    <property type="entry name" value="WD40 repeat-like"/>
    <property type="match status" value="1"/>
</dbReference>
<evidence type="ECO:0000259" key="21">
    <source>
        <dbReference type="Pfam" id="PF00324"/>
    </source>
</evidence>
<dbReference type="InterPro" id="IPR004842">
    <property type="entry name" value="SLC12A_fam"/>
</dbReference>
<comment type="similarity">
    <text evidence="16">Belongs to the SLC12A transporter family. K/Cl co-transporter subfamily.</text>
</comment>
<evidence type="ECO:0000256" key="11">
    <source>
        <dbReference type="ARBA" id="ARBA00022989"/>
    </source>
</evidence>
<dbReference type="GO" id="GO:0015379">
    <property type="term" value="F:potassium:chloride symporter activity"/>
    <property type="evidence" value="ECO:0007669"/>
    <property type="project" value="InterPro"/>
</dbReference>
<feature type="transmembrane region" description="Helical" evidence="20">
    <location>
        <begin position="138"/>
        <end position="164"/>
    </location>
</feature>
<evidence type="ECO:0000256" key="17">
    <source>
        <dbReference type="ARBA" id="ARBA00047825"/>
    </source>
</evidence>
<evidence type="ECO:0000256" key="16">
    <source>
        <dbReference type="ARBA" id="ARBA00046331"/>
    </source>
</evidence>
<feature type="transmembrane region" description="Helical" evidence="20">
    <location>
        <begin position="112"/>
        <end position="132"/>
    </location>
</feature>
<evidence type="ECO:0000256" key="15">
    <source>
        <dbReference type="ARBA" id="ARBA00023214"/>
    </source>
</evidence>
<evidence type="ECO:0000313" key="25">
    <source>
        <dbReference type="EMBL" id="KAF5904392.1"/>
    </source>
</evidence>